<dbReference type="OrthoDB" id="2789670at2759"/>
<comment type="similarity">
    <text evidence="3">Belongs to the cytochrome P450 family.</text>
</comment>
<evidence type="ECO:0000256" key="8">
    <source>
        <dbReference type="ARBA" id="ARBA00023033"/>
    </source>
</evidence>
<dbReference type="AlphaFoldDB" id="A0A4Q2DUX2"/>
<evidence type="ECO:0000256" key="5">
    <source>
        <dbReference type="ARBA" id="ARBA00022723"/>
    </source>
</evidence>
<keyword evidence="5" id="KW-0479">Metal-binding</keyword>
<name>A0A4Q2DUX2_9AGAR</name>
<evidence type="ECO:0000256" key="1">
    <source>
        <dbReference type="ARBA" id="ARBA00001971"/>
    </source>
</evidence>
<keyword evidence="8" id="KW-0503">Monooxygenase</keyword>
<dbReference type="InterPro" id="IPR002401">
    <property type="entry name" value="Cyt_P450_E_grp-I"/>
</dbReference>
<evidence type="ECO:0000313" key="10">
    <source>
        <dbReference type="Proteomes" id="UP000290288"/>
    </source>
</evidence>
<comment type="caution">
    <text evidence="9">The sequence shown here is derived from an EMBL/GenBank/DDBJ whole genome shotgun (WGS) entry which is preliminary data.</text>
</comment>
<keyword evidence="6" id="KW-0560">Oxidoreductase</keyword>
<evidence type="ECO:0008006" key="11">
    <source>
        <dbReference type="Google" id="ProtNLM"/>
    </source>
</evidence>
<evidence type="ECO:0000313" key="9">
    <source>
        <dbReference type="EMBL" id="RXW23536.1"/>
    </source>
</evidence>
<gene>
    <name evidence="9" type="ORF">EST38_g2306</name>
</gene>
<keyword evidence="4" id="KW-0349">Heme</keyword>
<keyword evidence="10" id="KW-1185">Reference proteome</keyword>
<dbReference type="GO" id="GO:0020037">
    <property type="term" value="F:heme binding"/>
    <property type="evidence" value="ECO:0007669"/>
    <property type="project" value="InterPro"/>
</dbReference>
<dbReference type="InterPro" id="IPR036396">
    <property type="entry name" value="Cyt_P450_sf"/>
</dbReference>
<proteinExistence type="inferred from homology"/>
<evidence type="ECO:0000256" key="7">
    <source>
        <dbReference type="ARBA" id="ARBA00023004"/>
    </source>
</evidence>
<dbReference type="PRINTS" id="PR00463">
    <property type="entry name" value="EP450I"/>
</dbReference>
<dbReference type="PANTHER" id="PTHR46300:SF7">
    <property type="entry name" value="P450, PUTATIVE (EUROFUNG)-RELATED"/>
    <property type="match status" value="1"/>
</dbReference>
<dbReference type="InterPro" id="IPR001128">
    <property type="entry name" value="Cyt_P450"/>
</dbReference>
<evidence type="ECO:0000256" key="4">
    <source>
        <dbReference type="ARBA" id="ARBA00022617"/>
    </source>
</evidence>
<dbReference type="PANTHER" id="PTHR46300">
    <property type="entry name" value="P450, PUTATIVE (EUROFUNG)-RELATED-RELATED"/>
    <property type="match status" value="1"/>
</dbReference>
<dbReference type="InterPro" id="IPR050364">
    <property type="entry name" value="Cytochrome_P450_fung"/>
</dbReference>
<dbReference type="GO" id="GO:0016705">
    <property type="term" value="F:oxidoreductase activity, acting on paired donors, with incorporation or reduction of molecular oxygen"/>
    <property type="evidence" value="ECO:0007669"/>
    <property type="project" value="InterPro"/>
</dbReference>
<dbReference type="GO" id="GO:0004497">
    <property type="term" value="F:monooxygenase activity"/>
    <property type="evidence" value="ECO:0007669"/>
    <property type="project" value="UniProtKB-KW"/>
</dbReference>
<dbReference type="Gene3D" id="1.10.630.10">
    <property type="entry name" value="Cytochrome P450"/>
    <property type="match status" value="1"/>
</dbReference>
<sequence>MWASFIALSLGIAFALFARRIVVRRKRNPRGLPLPPGPKGLPLLGNVFQLPQAKPWEGYQKLCKEYGDMIYLTALGNGVLVLGSHRRAVDLLDKRSANYSDRPASIIFEMTGMGWSFALMRYGTRWRQHSRAFHKYFTPTAVQQFHPIMYEETKAYLRKVSSHPNDIIKDTELLFGTEIIRVAYGFDDHRQNETLIDNAMTVITRIGDATLPGRYLVDIFPALRHVPSWFPGAGFKKDFEELSRIIIKTLFPPFEGAKSNFRQGGNGRHPSIAADLISSLPEESDPNYAALETVARNVSGLAFVAGAETTGNSGVALLYILANYPEVQAKAQAEIDAVVGSGRLPLITDRENLPYVHAFVKEVGRWYTVLPLGVPHCNSEDDEYDGYFIPKGTIIFQSNWATMHDPDVFENPFEFIPERYIKDGKIDPSVPDASRAAFGYGRRNDALFLLAASLLATHTLKAPKDENGNVAPMKISESQNQLVSKPLPFKCEVTLRPGRKHLLE</sequence>
<organism evidence="9 10">
    <name type="scientific">Candolleomyces aberdarensis</name>
    <dbReference type="NCBI Taxonomy" id="2316362"/>
    <lineage>
        <taxon>Eukaryota</taxon>
        <taxon>Fungi</taxon>
        <taxon>Dikarya</taxon>
        <taxon>Basidiomycota</taxon>
        <taxon>Agaricomycotina</taxon>
        <taxon>Agaricomycetes</taxon>
        <taxon>Agaricomycetidae</taxon>
        <taxon>Agaricales</taxon>
        <taxon>Agaricineae</taxon>
        <taxon>Psathyrellaceae</taxon>
        <taxon>Candolleomyces</taxon>
    </lineage>
</organism>
<evidence type="ECO:0000256" key="3">
    <source>
        <dbReference type="ARBA" id="ARBA00010617"/>
    </source>
</evidence>
<dbReference type="STRING" id="2316362.A0A4Q2DUX2"/>
<dbReference type="Proteomes" id="UP000290288">
    <property type="component" value="Unassembled WGS sequence"/>
</dbReference>
<dbReference type="GO" id="GO:0005506">
    <property type="term" value="F:iron ion binding"/>
    <property type="evidence" value="ECO:0007669"/>
    <property type="project" value="InterPro"/>
</dbReference>
<evidence type="ECO:0000256" key="6">
    <source>
        <dbReference type="ARBA" id="ARBA00023002"/>
    </source>
</evidence>
<comment type="pathway">
    <text evidence="2">Secondary metabolite biosynthesis.</text>
</comment>
<dbReference type="Pfam" id="PF00067">
    <property type="entry name" value="p450"/>
    <property type="match status" value="1"/>
</dbReference>
<evidence type="ECO:0000256" key="2">
    <source>
        <dbReference type="ARBA" id="ARBA00005179"/>
    </source>
</evidence>
<dbReference type="CDD" id="cd11065">
    <property type="entry name" value="CYP64-like"/>
    <property type="match status" value="1"/>
</dbReference>
<comment type="cofactor">
    <cofactor evidence="1">
        <name>heme</name>
        <dbReference type="ChEBI" id="CHEBI:30413"/>
    </cofactor>
</comment>
<dbReference type="SUPFAM" id="SSF48264">
    <property type="entry name" value="Cytochrome P450"/>
    <property type="match status" value="1"/>
</dbReference>
<protein>
    <recommendedName>
        <fullName evidence="11">Cytochrome P450</fullName>
    </recommendedName>
</protein>
<keyword evidence="7" id="KW-0408">Iron</keyword>
<accession>A0A4Q2DUX2</accession>
<reference evidence="9 10" key="1">
    <citation type="submission" date="2019-01" db="EMBL/GenBank/DDBJ databases">
        <title>Draft genome sequence of Psathyrella aberdarensis IHI B618.</title>
        <authorList>
            <person name="Buettner E."/>
            <person name="Kellner H."/>
        </authorList>
    </citation>
    <scope>NUCLEOTIDE SEQUENCE [LARGE SCALE GENOMIC DNA]</scope>
    <source>
        <strain evidence="9 10">IHI B618</strain>
    </source>
</reference>
<dbReference type="EMBL" id="SDEE01000039">
    <property type="protein sequence ID" value="RXW23536.1"/>
    <property type="molecule type" value="Genomic_DNA"/>
</dbReference>